<dbReference type="PRINTS" id="PR00691">
    <property type="entry name" value="ADHESINB"/>
</dbReference>
<dbReference type="GO" id="GO:0007155">
    <property type="term" value="P:cell adhesion"/>
    <property type="evidence" value="ECO:0007669"/>
    <property type="project" value="InterPro"/>
</dbReference>
<feature type="region of interest" description="Disordered" evidence="2">
    <location>
        <begin position="130"/>
        <end position="199"/>
    </location>
</feature>
<dbReference type="EMBL" id="JAGSOT010000024">
    <property type="protein sequence ID" value="MBR7796309.1"/>
    <property type="molecule type" value="Genomic_DNA"/>
</dbReference>
<keyword evidence="1" id="KW-0175">Coiled coil</keyword>
<dbReference type="GO" id="GO:0046872">
    <property type="term" value="F:metal ion binding"/>
    <property type="evidence" value="ECO:0007669"/>
    <property type="project" value="InterPro"/>
</dbReference>
<protein>
    <submittedName>
        <fullName evidence="3">Zinc ABC transporter substrate-binding protein</fullName>
    </submittedName>
</protein>
<evidence type="ECO:0000256" key="2">
    <source>
        <dbReference type="SAM" id="MobiDB-lite"/>
    </source>
</evidence>
<dbReference type="Pfam" id="PF01297">
    <property type="entry name" value="ZnuA"/>
    <property type="match status" value="1"/>
</dbReference>
<organism evidence="3 4">
    <name type="scientific">Virgibacillus salarius</name>
    <dbReference type="NCBI Taxonomy" id="447199"/>
    <lineage>
        <taxon>Bacteria</taxon>
        <taxon>Bacillati</taxon>
        <taxon>Bacillota</taxon>
        <taxon>Bacilli</taxon>
        <taxon>Bacillales</taxon>
        <taxon>Bacillaceae</taxon>
        <taxon>Virgibacillus</taxon>
    </lineage>
</organism>
<gene>
    <name evidence="3" type="ORF">KCX74_09690</name>
</gene>
<comment type="caution">
    <text evidence="3">The sequence shown here is derived from an EMBL/GenBank/DDBJ whole genome shotgun (WGS) entry which is preliminary data.</text>
</comment>
<evidence type="ECO:0000256" key="1">
    <source>
        <dbReference type="SAM" id="Coils"/>
    </source>
</evidence>
<feature type="compositionally biased region" description="Basic and acidic residues" evidence="2">
    <location>
        <begin position="134"/>
        <end position="198"/>
    </location>
</feature>
<dbReference type="PANTHER" id="PTHR42953">
    <property type="entry name" value="HIGH-AFFINITY ZINC UPTAKE SYSTEM PROTEIN ZNUA-RELATED"/>
    <property type="match status" value="1"/>
</dbReference>
<dbReference type="RefSeq" id="WP_166530339.1">
    <property type="nucleotide sequence ID" value="NZ_JAGSOT010000024.1"/>
</dbReference>
<proteinExistence type="predicted"/>
<reference evidence="3" key="1">
    <citation type="submission" date="2021-04" db="EMBL/GenBank/DDBJ databases">
        <title>Isolation and polyphasic classification of algal microorganism.</title>
        <authorList>
            <person name="Wang S."/>
        </authorList>
    </citation>
    <scope>NUCLEOTIDE SEQUENCE</scope>
    <source>
        <strain evidence="3">720a</strain>
    </source>
</reference>
<dbReference type="InterPro" id="IPR006129">
    <property type="entry name" value="AdhesinB"/>
</dbReference>
<feature type="coiled-coil region" evidence="1">
    <location>
        <begin position="224"/>
        <end position="255"/>
    </location>
</feature>
<dbReference type="SUPFAM" id="SSF53807">
    <property type="entry name" value="Helical backbone' metal receptor"/>
    <property type="match status" value="1"/>
</dbReference>
<dbReference type="PANTHER" id="PTHR42953:SF8">
    <property type="entry name" value="ZINT DOMAIN-CONTAINING PROTEIN"/>
    <property type="match status" value="1"/>
</dbReference>
<sequence>MKKYYKFSIYIAFIILFLTGCNVAKELSVSEAGENHKVLQIYTTLYPLTYFTEQIGGEHVEVESILPLGADAHTYEPTSKTMVEIAKADGFIYNGAQMEAYAESIKEALKDEGVTVLEASKGIPLLEHKHHHSHVEENDHDHGHHHNEMEEEEETHHHDHGQEDHETEEHTHEHQESHNHDEEPEEHHHNHGDKDPHVWLDPNRAITIAENIKDLLVELQPEAEAEFENNFTDLKSKLEELNKSYHEKIQAQSRNEILVTHAAYGYWEEAYGIKQIAISGLSPSNEPSQQQLVDVINIVDDHEINYLLFEQNVEPKVAKVIQNETNVKSLDLHNLSVLTEEDIQNEQDYFSLMYQNLDVLITALKE</sequence>
<accession>A0A941I930</accession>
<keyword evidence="4" id="KW-1185">Reference proteome</keyword>
<evidence type="ECO:0000313" key="4">
    <source>
        <dbReference type="Proteomes" id="UP000675284"/>
    </source>
</evidence>
<dbReference type="Gene3D" id="3.40.50.1980">
    <property type="entry name" value="Nitrogenase molybdenum iron protein domain"/>
    <property type="match status" value="3"/>
</dbReference>
<dbReference type="AlphaFoldDB" id="A0A941I930"/>
<name>A0A941I930_9BACI</name>
<evidence type="ECO:0000313" key="3">
    <source>
        <dbReference type="EMBL" id="MBR7796309.1"/>
    </source>
</evidence>
<dbReference type="InterPro" id="IPR006127">
    <property type="entry name" value="ZnuA-like"/>
</dbReference>
<dbReference type="InterPro" id="IPR050492">
    <property type="entry name" value="Bact_metal-bind_prot9"/>
</dbReference>
<dbReference type="PROSITE" id="PS51257">
    <property type="entry name" value="PROKAR_LIPOPROTEIN"/>
    <property type="match status" value="1"/>
</dbReference>
<dbReference type="GO" id="GO:0030001">
    <property type="term" value="P:metal ion transport"/>
    <property type="evidence" value="ECO:0007669"/>
    <property type="project" value="InterPro"/>
</dbReference>
<dbReference type="Proteomes" id="UP000675284">
    <property type="component" value="Unassembled WGS sequence"/>
</dbReference>